<evidence type="ECO:0000313" key="2">
    <source>
        <dbReference type="EMBL" id="KAK8027809.1"/>
    </source>
</evidence>
<feature type="region of interest" description="Disordered" evidence="1">
    <location>
        <begin position="348"/>
        <end position="377"/>
    </location>
</feature>
<proteinExistence type="predicted"/>
<feature type="compositionally biased region" description="Basic and acidic residues" evidence="1">
    <location>
        <begin position="54"/>
        <end position="66"/>
    </location>
</feature>
<protein>
    <submittedName>
        <fullName evidence="2">Uncharacterized protein</fullName>
    </submittedName>
</protein>
<feature type="compositionally biased region" description="Polar residues" evidence="1">
    <location>
        <begin position="353"/>
        <end position="376"/>
    </location>
</feature>
<feature type="compositionally biased region" description="Polar residues" evidence="1">
    <location>
        <begin position="397"/>
        <end position="415"/>
    </location>
</feature>
<feature type="region of interest" description="Disordered" evidence="1">
    <location>
        <begin position="42"/>
        <end position="66"/>
    </location>
</feature>
<accession>A0ABR1S9C1</accession>
<gene>
    <name evidence="2" type="ORF">PG991_004865</name>
</gene>
<reference evidence="2 3" key="1">
    <citation type="submission" date="2023-01" db="EMBL/GenBank/DDBJ databases">
        <title>Analysis of 21 Apiospora genomes using comparative genomics revels a genus with tremendous synthesis potential of carbohydrate active enzymes and secondary metabolites.</title>
        <authorList>
            <person name="Sorensen T."/>
        </authorList>
    </citation>
    <scope>NUCLEOTIDE SEQUENCE [LARGE SCALE GENOMIC DNA]</scope>
    <source>
        <strain evidence="2 3">CBS 20057</strain>
    </source>
</reference>
<name>A0ABR1S9C1_9PEZI</name>
<keyword evidence="3" id="KW-1185">Reference proteome</keyword>
<evidence type="ECO:0000313" key="3">
    <source>
        <dbReference type="Proteomes" id="UP001396898"/>
    </source>
</evidence>
<feature type="region of interest" description="Disordered" evidence="1">
    <location>
        <begin position="284"/>
        <end position="336"/>
    </location>
</feature>
<comment type="caution">
    <text evidence="2">The sequence shown here is derived from an EMBL/GenBank/DDBJ whole genome shotgun (WGS) entry which is preliminary data.</text>
</comment>
<feature type="compositionally biased region" description="Polar residues" evidence="1">
    <location>
        <begin position="292"/>
        <end position="302"/>
    </location>
</feature>
<organism evidence="2 3">
    <name type="scientific">Apiospora marii</name>
    <dbReference type="NCBI Taxonomy" id="335849"/>
    <lineage>
        <taxon>Eukaryota</taxon>
        <taxon>Fungi</taxon>
        <taxon>Dikarya</taxon>
        <taxon>Ascomycota</taxon>
        <taxon>Pezizomycotina</taxon>
        <taxon>Sordariomycetes</taxon>
        <taxon>Xylariomycetidae</taxon>
        <taxon>Amphisphaeriales</taxon>
        <taxon>Apiosporaceae</taxon>
        <taxon>Apiospora</taxon>
    </lineage>
</organism>
<feature type="region of interest" description="Disordered" evidence="1">
    <location>
        <begin position="81"/>
        <end position="107"/>
    </location>
</feature>
<dbReference type="Proteomes" id="UP001396898">
    <property type="component" value="Unassembled WGS sequence"/>
</dbReference>
<sequence length="675" mass="72888">MVSLITRARLTLKLASSYISRKASKVSKFFKKCFESCFPSKKKGERAPLLPQHAETEPSPKLDERGHSHLGQHWLLAQHAEDSDGGYTPRPLSPINSNASAVPSSRTLTPVAPNQAVSYNFAEHRIGIVKDDIISSWLRSINLDSEVPVYSTSTATSWGNTTSHMGAGFDGPTSPLGETDDFKPSTTTDKSFPWSRADDPGHPRSKHIKSTTYDHVHKNIIDLLSLDLAVKGDHDDDEDAEKCHQVTQHHAQFHNFKSFALKSCPELHKPPLDCFEDLESKGLRNDTHDNSTSKPANKTRPSVRQAMSRGLRSLGRRFRQSSSSYSIRSGFPVPPEGKERRLLARESADIHPSSGSETPLFNTPETGGTPTATSRGNVDLLAMGGTMIAASELDRLSSSGTIHSGPPSTAGTTLDPQYDDVYSSLPSLRREQKRRAAARSRLSEVTTPEDLANPNSSPPETDILDEPAKSELSRLIPQPLKLGRDSIAEQNLAAPISTKSAPAFHMIKSLGLDEGLASGQPNVMTQCSNLVDAISLHEKGAESARPRICKTISSNAPVIFSEPPLVTSTPIRTEQGGAITGSVSANESHAGKTVAEGQCSRSCHPDTWSETGGEPGDSDPFCPPECDSRHSLKTVVPPQRPPGLVRQTTSGTVLVMEPVDSSRSETDQSAGDESS</sequence>
<evidence type="ECO:0000256" key="1">
    <source>
        <dbReference type="SAM" id="MobiDB-lite"/>
    </source>
</evidence>
<feature type="region of interest" description="Disordered" evidence="1">
    <location>
        <begin position="161"/>
        <end position="208"/>
    </location>
</feature>
<feature type="compositionally biased region" description="Low complexity" evidence="1">
    <location>
        <begin position="320"/>
        <end position="329"/>
    </location>
</feature>
<feature type="compositionally biased region" description="Polar residues" evidence="1">
    <location>
        <begin position="94"/>
        <end position="107"/>
    </location>
</feature>
<feature type="region of interest" description="Disordered" evidence="1">
    <location>
        <begin position="397"/>
        <end position="464"/>
    </location>
</feature>
<dbReference type="EMBL" id="JAQQWI010000007">
    <property type="protein sequence ID" value="KAK8027809.1"/>
    <property type="molecule type" value="Genomic_DNA"/>
</dbReference>
<feature type="region of interest" description="Disordered" evidence="1">
    <location>
        <begin position="581"/>
        <end position="675"/>
    </location>
</feature>